<feature type="domain" description="Pycsar effector protein" evidence="10">
    <location>
        <begin position="231"/>
        <end position="390"/>
    </location>
</feature>
<feature type="transmembrane region" description="Helical" evidence="8">
    <location>
        <begin position="245"/>
        <end position="268"/>
    </location>
</feature>
<dbReference type="InterPro" id="IPR003607">
    <property type="entry name" value="HD/PDEase_dom"/>
</dbReference>
<dbReference type="RefSeq" id="WP_379041441.1">
    <property type="nucleotide sequence ID" value="NZ_JBHSKW010000014.1"/>
</dbReference>
<dbReference type="EMBL" id="JBHULV010000029">
    <property type="protein sequence ID" value="MFD2732103.1"/>
    <property type="molecule type" value="Genomic_DNA"/>
</dbReference>
<evidence type="ECO:0000256" key="3">
    <source>
        <dbReference type="ARBA" id="ARBA00022692"/>
    </source>
</evidence>
<evidence type="ECO:0000256" key="7">
    <source>
        <dbReference type="ARBA" id="ARBA00023136"/>
    </source>
</evidence>
<evidence type="ECO:0000256" key="2">
    <source>
        <dbReference type="ARBA" id="ARBA00022475"/>
    </source>
</evidence>
<dbReference type="Pfam" id="PF18967">
    <property type="entry name" value="PycTM"/>
    <property type="match status" value="1"/>
</dbReference>
<dbReference type="InterPro" id="IPR043760">
    <property type="entry name" value="PycTM_dom"/>
</dbReference>
<evidence type="ECO:0000313" key="12">
    <source>
        <dbReference type="Proteomes" id="UP001597546"/>
    </source>
</evidence>
<dbReference type="Gene3D" id="1.10.3210.10">
    <property type="entry name" value="Hypothetical protein af1432"/>
    <property type="match status" value="1"/>
</dbReference>
<dbReference type="CDD" id="cd00077">
    <property type="entry name" value="HDc"/>
    <property type="match status" value="1"/>
</dbReference>
<evidence type="ECO:0000259" key="9">
    <source>
        <dbReference type="Pfam" id="PF01966"/>
    </source>
</evidence>
<evidence type="ECO:0000256" key="6">
    <source>
        <dbReference type="ARBA" id="ARBA00023118"/>
    </source>
</evidence>
<feature type="transmembrane region" description="Helical" evidence="8">
    <location>
        <begin position="375"/>
        <end position="395"/>
    </location>
</feature>
<accession>A0ABW5TSS9</accession>
<feature type="transmembrane region" description="Helical" evidence="8">
    <location>
        <begin position="280"/>
        <end position="302"/>
    </location>
</feature>
<keyword evidence="4" id="KW-0547">Nucleotide-binding</keyword>
<keyword evidence="2" id="KW-1003">Cell membrane</keyword>
<comment type="caution">
    <text evidence="11">The sequence shown here is derived from an EMBL/GenBank/DDBJ whole genome shotgun (WGS) entry which is preliminary data.</text>
</comment>
<proteinExistence type="predicted"/>
<keyword evidence="3 8" id="KW-0812">Transmembrane</keyword>
<name>A0ABW5TSS9_9SPHI</name>
<evidence type="ECO:0000259" key="10">
    <source>
        <dbReference type="Pfam" id="PF18967"/>
    </source>
</evidence>
<dbReference type="Pfam" id="PF01966">
    <property type="entry name" value="HD"/>
    <property type="match status" value="1"/>
</dbReference>
<keyword evidence="7 8" id="KW-0472">Membrane</keyword>
<keyword evidence="12" id="KW-1185">Reference proteome</keyword>
<keyword evidence="6" id="KW-0051">Antiviral defense</keyword>
<evidence type="ECO:0000256" key="8">
    <source>
        <dbReference type="SAM" id="Phobius"/>
    </source>
</evidence>
<reference evidence="12" key="1">
    <citation type="journal article" date="2019" name="Int. J. Syst. Evol. Microbiol.">
        <title>The Global Catalogue of Microorganisms (GCM) 10K type strain sequencing project: providing services to taxonomists for standard genome sequencing and annotation.</title>
        <authorList>
            <consortium name="The Broad Institute Genomics Platform"/>
            <consortium name="The Broad Institute Genome Sequencing Center for Infectious Disease"/>
            <person name="Wu L."/>
            <person name="Ma J."/>
        </authorList>
    </citation>
    <scope>NUCLEOTIDE SEQUENCE [LARGE SCALE GENOMIC DNA]</scope>
    <source>
        <strain evidence="12">KCTC 42456</strain>
    </source>
</reference>
<evidence type="ECO:0000256" key="5">
    <source>
        <dbReference type="ARBA" id="ARBA00022989"/>
    </source>
</evidence>
<feature type="domain" description="HD" evidence="9">
    <location>
        <begin position="31"/>
        <end position="127"/>
    </location>
</feature>
<dbReference type="Proteomes" id="UP001597546">
    <property type="component" value="Unassembled WGS sequence"/>
</dbReference>
<protein>
    <submittedName>
        <fullName evidence="11">Pycsar system effector family protein</fullName>
    </submittedName>
</protein>
<comment type="subcellular location">
    <subcellularLocation>
        <location evidence="1">Cell membrane</location>
    </subcellularLocation>
</comment>
<evidence type="ECO:0000313" key="11">
    <source>
        <dbReference type="EMBL" id="MFD2732103.1"/>
    </source>
</evidence>
<organism evidence="11 12">
    <name type="scientific">Pedobacter alpinus</name>
    <dbReference type="NCBI Taxonomy" id="1590643"/>
    <lineage>
        <taxon>Bacteria</taxon>
        <taxon>Pseudomonadati</taxon>
        <taxon>Bacteroidota</taxon>
        <taxon>Sphingobacteriia</taxon>
        <taxon>Sphingobacteriales</taxon>
        <taxon>Sphingobacteriaceae</taxon>
        <taxon>Pedobacter</taxon>
    </lineage>
</organism>
<evidence type="ECO:0000256" key="1">
    <source>
        <dbReference type="ARBA" id="ARBA00004236"/>
    </source>
</evidence>
<gene>
    <name evidence="11" type="ORF">ACFSSE_10355</name>
</gene>
<dbReference type="SUPFAM" id="SSF109604">
    <property type="entry name" value="HD-domain/PDEase-like"/>
    <property type="match status" value="1"/>
</dbReference>
<keyword evidence="5 8" id="KW-1133">Transmembrane helix</keyword>
<dbReference type="InterPro" id="IPR006674">
    <property type="entry name" value="HD_domain"/>
</dbReference>
<evidence type="ECO:0000256" key="4">
    <source>
        <dbReference type="ARBA" id="ARBA00022741"/>
    </source>
</evidence>
<sequence>MDNLYSEKEVEAHIFELFKEKLPDNCVYHNFNHTLQTVEAVKLLGESYNLSADDKENLTIAAWFHDTGYTKDYKNHEEESANIMLAYFSKNENKEKFDKIKTLILSTKYGENQANLLEEILHDADYVNIGKKKFDKRAELLRCEWEKVNKKTYNDLEWAELQLDFLISKKFKTSKAVAEYGGRRESNIKKQREVVEKAKSDQYKLQLKEKSTTAKLNKEGRGIETLYRSVYGYHMNLSSMADQKANIMISINTIVVSVIITLFGSGYTFADSEGFQHMRFVFPMLLLVISSLISVTFAILSARPNVTTKEKYELDNKSSSILFFGNFAQLQLKQFVDHVRELKDQKDELYDSMSVDIYHLGGVLVKKYKLLTWSYNIFMTGLILCAVGFIGIIIYSF</sequence>